<comment type="caution">
    <text evidence="7">The sequence shown here is derived from an EMBL/GenBank/DDBJ whole genome shotgun (WGS) entry which is preliminary data.</text>
</comment>
<sequence length="963" mass="104312">MPVSNGDGDRLRFAVLGPVRVWRGATELVIGTRHQRLLLALLLAKAGRLVEVSELVDFLWGHDVPPTAVNMVHRYVGALRRVLEPGLPPRETGRWLLRDVGGYRLVLHDSCLDLAEFRAKVTAGRRLSGEGDDSAALDASLAGLHLWRGRCAAGLGAAVDSHPEFVAIEREYIGAVRDAAQAALRCGGAARALPSLRDAAIRSPFDEGLQSELLMLLAADGNQSEAIAAYGRIRGRLTEELGVEPGPELQAAYRAVISRGDGAAVEAPASGTPVATGAAAAAPPVPPMPAVPPAQLPSDLRVFAGRAELTRDGVRLLRGQRSSLPILVFDGMPGVGKTTLAVHVAHAVAPHFPDGQLYADLRGFDPDSRIAQPADVLQAFLGALGVGQDVIPASLDARAALYRSMVAGRQMLIVLDNARDAQQVRLLLPGTAGHAVLVTSRGRLSSLAATNGAYLRSLDVLSVDDARDCLARRLGSARVAAEPRAVDQIIERCGRLPLALAIVAARAAADADHRLTAIAQELSSDTTTLDGFSDDELERDLRTVFTWSYRLLSPESARMLRLLSLHPGPEVTVEVAASLAGVAPEHARSQMTELVRTRLLNRQQSNRYRLHDLVRAYAAELRAAEESLSAQGEARRRLISHFLCSTYATSQAIRPGYAPIGQPEQLAGVTPERFDNRAAASAWFMAERSNIRAVVEAASDDDSDACWHLSLFAKEMYTFHLLLREWEATARTALDAAQRSNNIKGMAYSHHSIAGAYHFMGDPTASSYHLREAADLFREDGDHLGQAQILVNLGYIAQTQRKYQESIQHLRPALEVFQDAGRRDLQLNALTIIADDYRAVGDLQSSQDAALAAAQLARELKDLRQEDRMMTTLASIYSDQGRHAAALKIVIYYLALNASEGNVQAEMNTRVSLGDILYASGEISDAYLVWTKLLEEMDANPDARIMAVEVRRRLSPYQSDGPD</sequence>
<dbReference type="InterPro" id="IPR011990">
    <property type="entry name" value="TPR-like_helical_dom_sf"/>
</dbReference>
<dbReference type="Gene3D" id="1.10.10.10">
    <property type="entry name" value="Winged helix-like DNA-binding domain superfamily/Winged helix DNA-binding domain"/>
    <property type="match status" value="2"/>
</dbReference>
<dbReference type="InterPro" id="IPR002182">
    <property type="entry name" value="NB-ARC"/>
</dbReference>
<dbReference type="InterPro" id="IPR036388">
    <property type="entry name" value="WH-like_DNA-bd_sf"/>
</dbReference>
<dbReference type="Proteomes" id="UP000619479">
    <property type="component" value="Unassembled WGS sequence"/>
</dbReference>
<protein>
    <submittedName>
        <fullName evidence="7">SARP family transcriptional regulator</fullName>
    </submittedName>
</protein>
<dbReference type="PRINTS" id="PR00364">
    <property type="entry name" value="DISEASERSIST"/>
</dbReference>
<organism evidence="7 8">
    <name type="scientific">Actinoplanes cyaneus</name>
    <dbReference type="NCBI Taxonomy" id="52696"/>
    <lineage>
        <taxon>Bacteria</taxon>
        <taxon>Bacillati</taxon>
        <taxon>Actinomycetota</taxon>
        <taxon>Actinomycetes</taxon>
        <taxon>Micromonosporales</taxon>
        <taxon>Micromonosporaceae</taxon>
        <taxon>Actinoplanes</taxon>
    </lineage>
</organism>
<dbReference type="Pfam" id="PF03704">
    <property type="entry name" value="BTAD"/>
    <property type="match status" value="1"/>
</dbReference>
<dbReference type="InterPro" id="IPR016032">
    <property type="entry name" value="Sig_transdc_resp-reg_C-effctor"/>
</dbReference>
<dbReference type="EMBL" id="BOMH01000045">
    <property type="protein sequence ID" value="GID68217.1"/>
    <property type="molecule type" value="Genomic_DNA"/>
</dbReference>
<dbReference type="GO" id="GO:0003677">
    <property type="term" value="F:DNA binding"/>
    <property type="evidence" value="ECO:0007669"/>
    <property type="project" value="UniProtKB-UniRule"/>
</dbReference>
<dbReference type="InterPro" id="IPR001867">
    <property type="entry name" value="OmpR/PhoB-type_DNA-bd"/>
</dbReference>
<keyword evidence="3 5" id="KW-0238">DNA-binding</keyword>
<dbReference type="PROSITE" id="PS51755">
    <property type="entry name" value="OMPR_PHOB"/>
    <property type="match status" value="1"/>
</dbReference>
<feature type="domain" description="OmpR/PhoB-type" evidence="6">
    <location>
        <begin position="1"/>
        <end position="107"/>
    </location>
</feature>
<dbReference type="SUPFAM" id="SSF52540">
    <property type="entry name" value="P-loop containing nucleoside triphosphate hydrolases"/>
    <property type="match status" value="1"/>
</dbReference>
<dbReference type="GO" id="GO:0000160">
    <property type="term" value="P:phosphorelay signal transduction system"/>
    <property type="evidence" value="ECO:0007669"/>
    <property type="project" value="InterPro"/>
</dbReference>
<evidence type="ECO:0000313" key="7">
    <source>
        <dbReference type="EMBL" id="GID68217.1"/>
    </source>
</evidence>
<dbReference type="Pfam" id="PF00931">
    <property type="entry name" value="NB-ARC"/>
    <property type="match status" value="1"/>
</dbReference>
<dbReference type="SMART" id="SM01043">
    <property type="entry name" value="BTAD"/>
    <property type="match status" value="1"/>
</dbReference>
<evidence type="ECO:0000259" key="6">
    <source>
        <dbReference type="PROSITE" id="PS51755"/>
    </source>
</evidence>
<dbReference type="InterPro" id="IPR005158">
    <property type="entry name" value="BTAD"/>
</dbReference>
<comment type="similarity">
    <text evidence="1">Belongs to the AfsR/DnrI/RedD regulatory family.</text>
</comment>
<dbReference type="PANTHER" id="PTHR35807">
    <property type="entry name" value="TRANSCRIPTIONAL REGULATOR REDD-RELATED"/>
    <property type="match status" value="1"/>
</dbReference>
<dbReference type="Gene3D" id="1.25.40.10">
    <property type="entry name" value="Tetratricopeptide repeat domain"/>
    <property type="match status" value="2"/>
</dbReference>
<dbReference type="SUPFAM" id="SSF48452">
    <property type="entry name" value="TPR-like"/>
    <property type="match status" value="2"/>
</dbReference>
<dbReference type="AlphaFoldDB" id="A0A919IN15"/>
<dbReference type="SUPFAM" id="SSF46894">
    <property type="entry name" value="C-terminal effector domain of the bipartite response regulators"/>
    <property type="match status" value="1"/>
</dbReference>
<evidence type="ECO:0000256" key="1">
    <source>
        <dbReference type="ARBA" id="ARBA00005820"/>
    </source>
</evidence>
<dbReference type="RefSeq" id="WP_203747014.1">
    <property type="nucleotide sequence ID" value="NZ_BAAAUC010000055.1"/>
</dbReference>
<feature type="DNA-binding region" description="OmpR/PhoB-type" evidence="5">
    <location>
        <begin position="1"/>
        <end position="107"/>
    </location>
</feature>
<evidence type="ECO:0000256" key="5">
    <source>
        <dbReference type="PROSITE-ProRule" id="PRU01091"/>
    </source>
</evidence>
<accession>A0A919IN15</accession>
<dbReference type="InterPro" id="IPR051677">
    <property type="entry name" value="AfsR-DnrI-RedD_regulator"/>
</dbReference>
<evidence type="ECO:0000256" key="2">
    <source>
        <dbReference type="ARBA" id="ARBA00023015"/>
    </source>
</evidence>
<dbReference type="Gene3D" id="3.40.50.300">
    <property type="entry name" value="P-loop containing nucleotide triphosphate hydrolases"/>
    <property type="match status" value="1"/>
</dbReference>
<dbReference type="Pfam" id="PF00486">
    <property type="entry name" value="Trans_reg_C"/>
    <property type="match status" value="1"/>
</dbReference>
<name>A0A919IN15_9ACTN</name>
<dbReference type="SMART" id="SM00862">
    <property type="entry name" value="Trans_reg_C"/>
    <property type="match status" value="1"/>
</dbReference>
<dbReference type="GO" id="GO:0006355">
    <property type="term" value="P:regulation of DNA-templated transcription"/>
    <property type="evidence" value="ECO:0007669"/>
    <property type="project" value="InterPro"/>
</dbReference>
<evidence type="ECO:0000256" key="3">
    <source>
        <dbReference type="ARBA" id="ARBA00023125"/>
    </source>
</evidence>
<keyword evidence="2" id="KW-0805">Transcription regulation</keyword>
<dbReference type="CDD" id="cd15831">
    <property type="entry name" value="BTAD"/>
    <property type="match status" value="1"/>
</dbReference>
<dbReference type="Pfam" id="PF13424">
    <property type="entry name" value="TPR_12"/>
    <property type="match status" value="1"/>
</dbReference>
<reference evidence="7" key="1">
    <citation type="submission" date="2021-01" db="EMBL/GenBank/DDBJ databases">
        <title>Whole genome shotgun sequence of Actinoplanes cyaneus NBRC 14990.</title>
        <authorList>
            <person name="Komaki H."/>
            <person name="Tamura T."/>
        </authorList>
    </citation>
    <scope>NUCLEOTIDE SEQUENCE</scope>
    <source>
        <strain evidence="7">NBRC 14990</strain>
    </source>
</reference>
<evidence type="ECO:0000313" key="8">
    <source>
        <dbReference type="Proteomes" id="UP000619479"/>
    </source>
</evidence>
<gene>
    <name evidence="7" type="ORF">Acy02nite_60980</name>
</gene>
<dbReference type="GO" id="GO:0043531">
    <property type="term" value="F:ADP binding"/>
    <property type="evidence" value="ECO:0007669"/>
    <property type="project" value="InterPro"/>
</dbReference>
<dbReference type="PANTHER" id="PTHR35807:SF1">
    <property type="entry name" value="TRANSCRIPTIONAL REGULATOR REDD"/>
    <property type="match status" value="1"/>
</dbReference>
<proteinExistence type="inferred from homology"/>
<keyword evidence="4" id="KW-0804">Transcription</keyword>
<keyword evidence="8" id="KW-1185">Reference proteome</keyword>
<dbReference type="InterPro" id="IPR027417">
    <property type="entry name" value="P-loop_NTPase"/>
</dbReference>
<evidence type="ECO:0000256" key="4">
    <source>
        <dbReference type="ARBA" id="ARBA00023163"/>
    </source>
</evidence>